<evidence type="ECO:0000313" key="4">
    <source>
        <dbReference type="Proteomes" id="UP001500320"/>
    </source>
</evidence>
<organism evidence="3 4">
    <name type="scientific">Planomonospora alba</name>
    <dbReference type="NCBI Taxonomy" id="161354"/>
    <lineage>
        <taxon>Bacteria</taxon>
        <taxon>Bacillati</taxon>
        <taxon>Actinomycetota</taxon>
        <taxon>Actinomycetes</taxon>
        <taxon>Streptosporangiales</taxon>
        <taxon>Streptosporangiaceae</taxon>
        <taxon>Planomonospora</taxon>
    </lineage>
</organism>
<dbReference type="CDD" id="cd00090">
    <property type="entry name" value="HTH_ARSR"/>
    <property type="match status" value="1"/>
</dbReference>
<comment type="caution">
    <text evidence="3">The sequence shown here is derived from an EMBL/GenBank/DDBJ whole genome shotgun (WGS) entry which is preliminary data.</text>
</comment>
<dbReference type="EMBL" id="BAAAUT010000016">
    <property type="protein sequence ID" value="GAA3133034.1"/>
    <property type="molecule type" value="Genomic_DNA"/>
</dbReference>
<evidence type="ECO:0000259" key="2">
    <source>
        <dbReference type="SMART" id="SM00418"/>
    </source>
</evidence>
<reference evidence="4" key="1">
    <citation type="journal article" date="2019" name="Int. J. Syst. Evol. Microbiol.">
        <title>The Global Catalogue of Microorganisms (GCM) 10K type strain sequencing project: providing services to taxonomists for standard genome sequencing and annotation.</title>
        <authorList>
            <consortium name="The Broad Institute Genomics Platform"/>
            <consortium name="The Broad Institute Genome Sequencing Center for Infectious Disease"/>
            <person name="Wu L."/>
            <person name="Ma J."/>
        </authorList>
    </citation>
    <scope>NUCLEOTIDE SEQUENCE [LARGE SCALE GENOMIC DNA]</scope>
    <source>
        <strain evidence="4">JCM 9373</strain>
    </source>
</reference>
<evidence type="ECO:0000313" key="3">
    <source>
        <dbReference type="EMBL" id="GAA3133034.1"/>
    </source>
</evidence>
<proteinExistence type="predicted"/>
<dbReference type="Pfam" id="PF12840">
    <property type="entry name" value="HTH_20"/>
    <property type="match status" value="1"/>
</dbReference>
<name>A0ABP6N2R7_9ACTN</name>
<feature type="domain" description="HTH arsR-type" evidence="2">
    <location>
        <begin position="32"/>
        <end position="122"/>
    </location>
</feature>
<keyword evidence="4" id="KW-1185">Reference proteome</keyword>
<dbReference type="SUPFAM" id="SSF46785">
    <property type="entry name" value="Winged helix' DNA-binding domain"/>
    <property type="match status" value="1"/>
</dbReference>
<protein>
    <recommendedName>
        <fullName evidence="2">HTH arsR-type domain-containing protein</fullName>
    </recommendedName>
</protein>
<feature type="compositionally biased region" description="Low complexity" evidence="1">
    <location>
        <begin position="1"/>
        <end position="15"/>
    </location>
</feature>
<dbReference type="SMART" id="SM00418">
    <property type="entry name" value="HTH_ARSR"/>
    <property type="match status" value="1"/>
</dbReference>
<dbReference type="InterPro" id="IPR036390">
    <property type="entry name" value="WH_DNA-bd_sf"/>
</dbReference>
<dbReference type="InterPro" id="IPR036388">
    <property type="entry name" value="WH-like_DNA-bd_sf"/>
</dbReference>
<sequence length="194" mass="21166">MTAVGEQVGAGQGQQPDDSPRVQRRRRAATVREAKALAHPLRVRILRLCAQQELTNKQLADRIGRDPGTVLYHVRQLAEAGFLESAPIRTGAGGALEKPYRSTGLSWWLSTPVDAADPQAALAPIEAFQNELREAGPESVQTFARFMLHLSPEDATALERRILAILDEYIATDGERLGEPAYGGIVVLHRLAAQ</sequence>
<dbReference type="InterPro" id="IPR001845">
    <property type="entry name" value="HTH_ArsR_DNA-bd_dom"/>
</dbReference>
<gene>
    <name evidence="3" type="ORF">GCM10010466_24560</name>
</gene>
<feature type="region of interest" description="Disordered" evidence="1">
    <location>
        <begin position="1"/>
        <end position="26"/>
    </location>
</feature>
<evidence type="ECO:0000256" key="1">
    <source>
        <dbReference type="SAM" id="MobiDB-lite"/>
    </source>
</evidence>
<dbReference type="Proteomes" id="UP001500320">
    <property type="component" value="Unassembled WGS sequence"/>
</dbReference>
<dbReference type="Gene3D" id="1.10.10.10">
    <property type="entry name" value="Winged helix-like DNA-binding domain superfamily/Winged helix DNA-binding domain"/>
    <property type="match status" value="1"/>
</dbReference>
<accession>A0ABP6N2R7</accession>
<dbReference type="InterPro" id="IPR011991">
    <property type="entry name" value="ArsR-like_HTH"/>
</dbReference>